<keyword evidence="1 3" id="KW-0808">Transferase</keyword>
<accession>A0A5C8K7Q2</accession>
<proteinExistence type="predicted"/>
<dbReference type="SUPFAM" id="SSF53448">
    <property type="entry name" value="Nucleotide-diphospho-sugar transferases"/>
    <property type="match status" value="1"/>
</dbReference>
<feature type="domain" description="MobA-like NTP transferase" evidence="2">
    <location>
        <begin position="6"/>
        <end position="156"/>
    </location>
</feature>
<dbReference type="Proteomes" id="UP000321926">
    <property type="component" value="Unassembled WGS sequence"/>
</dbReference>
<dbReference type="AlphaFoldDB" id="A0A5C8K7Q2"/>
<dbReference type="InterPro" id="IPR025877">
    <property type="entry name" value="MobA-like_NTP_Trfase"/>
</dbReference>
<keyword evidence="4" id="KW-1185">Reference proteome</keyword>
<comment type="caution">
    <text evidence="3">The sequence shown here is derived from an EMBL/GenBank/DDBJ whole genome shotgun (WGS) entry which is preliminary data.</text>
</comment>
<sequence>MKNLLGIVMCGGQSSRMGSDKGLLKTGDNVWAKVVANKLQELELQVVVSVNQGQVANYSNHFTLPELLVDKSCQGVEGPLRGLLSVHQQYSTHDLLLIACDMIDMETVTLQQLVKVYEQEPGFDFYVYQQGQFAEPFGAIYTAAGLAAVMQQLEAGQLLKNSMRYVLDGGRTKRMPLLHQKSFKNYNTL</sequence>
<dbReference type="Gene3D" id="3.90.550.10">
    <property type="entry name" value="Spore Coat Polysaccharide Biosynthesis Protein SpsA, Chain A"/>
    <property type="match status" value="1"/>
</dbReference>
<dbReference type="PANTHER" id="PTHR19136">
    <property type="entry name" value="MOLYBDENUM COFACTOR GUANYLYLTRANSFERASE"/>
    <property type="match status" value="1"/>
</dbReference>
<dbReference type="PANTHER" id="PTHR19136:SF81">
    <property type="entry name" value="MOLYBDENUM COFACTOR GUANYLYLTRANSFERASE"/>
    <property type="match status" value="1"/>
</dbReference>
<gene>
    <name evidence="3" type="ORF">FVR03_07685</name>
</gene>
<dbReference type="Pfam" id="PF12804">
    <property type="entry name" value="NTP_transf_3"/>
    <property type="match status" value="1"/>
</dbReference>
<reference evidence="3 4" key="1">
    <citation type="submission" date="2019-08" db="EMBL/GenBank/DDBJ databases">
        <authorList>
            <person name="Shi S."/>
        </authorList>
    </citation>
    <scope>NUCLEOTIDE SEQUENCE [LARGE SCALE GENOMIC DNA]</scope>
    <source>
        <strain evidence="3 4">GY10130</strain>
    </source>
</reference>
<dbReference type="GO" id="GO:0016779">
    <property type="term" value="F:nucleotidyltransferase activity"/>
    <property type="evidence" value="ECO:0007669"/>
    <property type="project" value="UniProtKB-ARBA"/>
</dbReference>
<evidence type="ECO:0000256" key="1">
    <source>
        <dbReference type="ARBA" id="ARBA00022679"/>
    </source>
</evidence>
<organism evidence="3 4">
    <name type="scientific">Pontibacter qinzhouensis</name>
    <dbReference type="NCBI Taxonomy" id="2603253"/>
    <lineage>
        <taxon>Bacteria</taxon>
        <taxon>Pseudomonadati</taxon>
        <taxon>Bacteroidota</taxon>
        <taxon>Cytophagia</taxon>
        <taxon>Cytophagales</taxon>
        <taxon>Hymenobacteraceae</taxon>
        <taxon>Pontibacter</taxon>
    </lineage>
</organism>
<dbReference type="OrthoDB" id="9788394at2"/>
<evidence type="ECO:0000313" key="4">
    <source>
        <dbReference type="Proteomes" id="UP000321926"/>
    </source>
</evidence>
<name>A0A5C8K7Q2_9BACT</name>
<dbReference type="RefSeq" id="WP_147921160.1">
    <property type="nucleotide sequence ID" value="NZ_VRTY01000022.1"/>
</dbReference>
<evidence type="ECO:0000313" key="3">
    <source>
        <dbReference type="EMBL" id="TXK48734.1"/>
    </source>
</evidence>
<protein>
    <submittedName>
        <fullName evidence="3">NTP transferase domain-containing protein</fullName>
    </submittedName>
</protein>
<dbReference type="EMBL" id="VRTY01000022">
    <property type="protein sequence ID" value="TXK48734.1"/>
    <property type="molecule type" value="Genomic_DNA"/>
</dbReference>
<dbReference type="InterPro" id="IPR029044">
    <property type="entry name" value="Nucleotide-diphossugar_trans"/>
</dbReference>
<evidence type="ECO:0000259" key="2">
    <source>
        <dbReference type="Pfam" id="PF12804"/>
    </source>
</evidence>